<sequence>MADATIVTPAVPDAPALALHAPIEAFALLENNNINQVHVLVVIPPLLRNVRRYERCASFCDRINYVVGTSALVVAVLYSTLPPGPACTSHCLCPGFNDTLSCALKGLVTVLPIALAFGLLVKCYLESKVKAAKETFKYGATVYT</sequence>
<keyword evidence="1" id="KW-0812">Transmembrane</keyword>
<protein>
    <submittedName>
        <fullName evidence="2">Uncharacterized protein</fullName>
    </submittedName>
</protein>
<name>W4G8C9_APHAT</name>
<keyword evidence="1" id="KW-0472">Membrane</keyword>
<gene>
    <name evidence="2" type="ORF">H257_09915</name>
</gene>
<dbReference type="EMBL" id="KI913138">
    <property type="protein sequence ID" value="ETV75957.1"/>
    <property type="molecule type" value="Genomic_DNA"/>
</dbReference>
<accession>W4G8C9</accession>
<keyword evidence="1" id="KW-1133">Transmembrane helix</keyword>
<reference evidence="2" key="1">
    <citation type="submission" date="2013-12" db="EMBL/GenBank/DDBJ databases">
        <title>The Genome Sequence of Aphanomyces astaci APO3.</title>
        <authorList>
            <consortium name="The Broad Institute Genomics Platform"/>
            <person name="Russ C."/>
            <person name="Tyler B."/>
            <person name="van West P."/>
            <person name="Dieguez-Uribeondo J."/>
            <person name="Young S.K."/>
            <person name="Zeng Q."/>
            <person name="Gargeya S."/>
            <person name="Fitzgerald M."/>
            <person name="Abouelleil A."/>
            <person name="Alvarado L."/>
            <person name="Chapman S.B."/>
            <person name="Gainer-Dewar J."/>
            <person name="Goldberg J."/>
            <person name="Griggs A."/>
            <person name="Gujja S."/>
            <person name="Hansen M."/>
            <person name="Howarth C."/>
            <person name="Imamovic A."/>
            <person name="Ireland A."/>
            <person name="Larimer J."/>
            <person name="McCowan C."/>
            <person name="Murphy C."/>
            <person name="Pearson M."/>
            <person name="Poon T.W."/>
            <person name="Priest M."/>
            <person name="Roberts A."/>
            <person name="Saif S."/>
            <person name="Shea T."/>
            <person name="Sykes S."/>
            <person name="Wortman J."/>
            <person name="Nusbaum C."/>
            <person name="Birren B."/>
        </authorList>
    </citation>
    <scope>NUCLEOTIDE SEQUENCE [LARGE SCALE GENOMIC DNA]</scope>
    <source>
        <strain evidence="2">APO3</strain>
    </source>
</reference>
<proteinExistence type="predicted"/>
<feature type="transmembrane region" description="Helical" evidence="1">
    <location>
        <begin position="63"/>
        <end position="81"/>
    </location>
</feature>
<dbReference type="GeneID" id="20811911"/>
<feature type="transmembrane region" description="Helical" evidence="1">
    <location>
        <begin position="106"/>
        <end position="125"/>
    </location>
</feature>
<dbReference type="RefSeq" id="XP_009834599.1">
    <property type="nucleotide sequence ID" value="XM_009836297.1"/>
</dbReference>
<evidence type="ECO:0000256" key="1">
    <source>
        <dbReference type="SAM" id="Phobius"/>
    </source>
</evidence>
<evidence type="ECO:0000313" key="2">
    <source>
        <dbReference type="EMBL" id="ETV75957.1"/>
    </source>
</evidence>
<dbReference type="VEuPathDB" id="FungiDB:H257_09915"/>
<organism evidence="2">
    <name type="scientific">Aphanomyces astaci</name>
    <name type="common">Crayfish plague agent</name>
    <dbReference type="NCBI Taxonomy" id="112090"/>
    <lineage>
        <taxon>Eukaryota</taxon>
        <taxon>Sar</taxon>
        <taxon>Stramenopiles</taxon>
        <taxon>Oomycota</taxon>
        <taxon>Saprolegniomycetes</taxon>
        <taxon>Saprolegniales</taxon>
        <taxon>Verrucalvaceae</taxon>
        <taxon>Aphanomyces</taxon>
    </lineage>
</organism>
<dbReference type="AlphaFoldDB" id="W4G8C9"/>